<accession>A0A7S3EWL6</accession>
<sequence length="190" mass="21091">MAEDAADGVPDGGGSRVLEVVANIGDPSPREALDAWLENVWTDGEGLPAFSVPLRRDRDGLVTDRLLAPSVVCERLLQVDRLSCSVVYEVSNPGLLTYQVTGHRASVGFSRNGDGDLEMRWRVELTPMAGWDAPVRAFTELSVTTVARAFQARQPRIERVGIFQLRDYSAEQDERLSYGVPVGFRCRWIR</sequence>
<proteinExistence type="predicted"/>
<organism evidence="1">
    <name type="scientific">Haptolina ericina</name>
    <dbReference type="NCBI Taxonomy" id="156174"/>
    <lineage>
        <taxon>Eukaryota</taxon>
        <taxon>Haptista</taxon>
        <taxon>Haptophyta</taxon>
        <taxon>Prymnesiophyceae</taxon>
        <taxon>Prymnesiales</taxon>
        <taxon>Prymnesiaceae</taxon>
        <taxon>Haptolina</taxon>
    </lineage>
</organism>
<reference evidence="1" key="1">
    <citation type="submission" date="2021-01" db="EMBL/GenBank/DDBJ databases">
        <authorList>
            <person name="Corre E."/>
            <person name="Pelletier E."/>
            <person name="Niang G."/>
            <person name="Scheremetjew M."/>
            <person name="Finn R."/>
            <person name="Kale V."/>
            <person name="Holt S."/>
            <person name="Cochrane G."/>
            <person name="Meng A."/>
            <person name="Brown T."/>
            <person name="Cohen L."/>
        </authorList>
    </citation>
    <scope>NUCLEOTIDE SEQUENCE</scope>
    <source>
        <strain evidence="1">CCMP281</strain>
    </source>
</reference>
<gene>
    <name evidence="1" type="ORF">HERI1096_LOCUS13345</name>
</gene>
<dbReference type="AlphaFoldDB" id="A0A7S3EWL6"/>
<evidence type="ECO:0000313" key="1">
    <source>
        <dbReference type="EMBL" id="CAE0112685.1"/>
    </source>
</evidence>
<name>A0A7S3EWL6_9EUKA</name>
<protein>
    <submittedName>
        <fullName evidence="1">Uncharacterized protein</fullName>
    </submittedName>
</protein>
<dbReference type="EMBL" id="HBHX01023995">
    <property type="protein sequence ID" value="CAE0112685.1"/>
    <property type="molecule type" value="Transcribed_RNA"/>
</dbReference>